<evidence type="ECO:0000313" key="8">
    <source>
        <dbReference type="EMBL" id="USI72553.1"/>
    </source>
</evidence>
<dbReference type="Proteomes" id="UP001056937">
    <property type="component" value="Chromosome 1"/>
</dbReference>
<dbReference type="Gene3D" id="3.40.1010.10">
    <property type="entry name" value="Cobalt-precorrin-4 Transmethylase, Domain 1"/>
    <property type="match status" value="1"/>
</dbReference>
<evidence type="ECO:0000256" key="5">
    <source>
        <dbReference type="ARBA" id="ARBA00022691"/>
    </source>
</evidence>
<keyword evidence="9" id="KW-1185">Reference proteome</keyword>
<dbReference type="PANTHER" id="PTHR43467:SF1">
    <property type="entry name" value="PRECORRIN-6A SYNTHASE [DEACETYLATING]"/>
    <property type="match status" value="1"/>
</dbReference>
<evidence type="ECO:0000256" key="2">
    <source>
        <dbReference type="ARBA" id="ARBA00022573"/>
    </source>
</evidence>
<dbReference type="PANTHER" id="PTHR43467">
    <property type="entry name" value="COBALT-PRECORRIN-2 C(20)-METHYLTRANSFERASE"/>
    <property type="match status" value="1"/>
</dbReference>
<dbReference type="EC" id="2.1.1.152" evidence="6"/>
<proteinExistence type="predicted"/>
<gene>
    <name evidence="8" type="primary">cobF</name>
    <name evidence="8" type="ORF">LHA26_14890</name>
</gene>
<dbReference type="InterPro" id="IPR014776">
    <property type="entry name" value="4pyrrole_Mease_sub2"/>
</dbReference>
<evidence type="ECO:0000256" key="6">
    <source>
        <dbReference type="PIRNR" id="PIRNR036525"/>
    </source>
</evidence>
<dbReference type="EMBL" id="CP084930">
    <property type="protein sequence ID" value="USI72553.1"/>
    <property type="molecule type" value="Genomic_DNA"/>
</dbReference>
<dbReference type="SUPFAM" id="SSF53790">
    <property type="entry name" value="Tetrapyrrole methylase"/>
    <property type="match status" value="1"/>
</dbReference>
<evidence type="ECO:0000313" key="9">
    <source>
        <dbReference type="Proteomes" id="UP001056937"/>
    </source>
</evidence>
<keyword evidence="5 6" id="KW-0949">S-adenosyl-L-methionine</keyword>
<protein>
    <recommendedName>
        <fullName evidence="6">Precorrin-6A synthase [deacetylating]</fullName>
        <ecNumber evidence="6">2.1.1.152</ecNumber>
    </recommendedName>
</protein>
<dbReference type="InterPro" id="IPR012797">
    <property type="entry name" value="CobF"/>
</dbReference>
<dbReference type="PIRSF" id="PIRSF036525">
    <property type="entry name" value="CobF"/>
    <property type="match status" value="1"/>
</dbReference>
<accession>A0ABY4X6K5</accession>
<evidence type="ECO:0000256" key="3">
    <source>
        <dbReference type="ARBA" id="ARBA00022603"/>
    </source>
</evidence>
<dbReference type="Pfam" id="PF00590">
    <property type="entry name" value="TP_methylase"/>
    <property type="match status" value="1"/>
</dbReference>
<dbReference type="GO" id="GO:0032259">
    <property type="term" value="P:methylation"/>
    <property type="evidence" value="ECO:0007669"/>
    <property type="project" value="UniProtKB-KW"/>
</dbReference>
<comment type="catalytic activity">
    <reaction evidence="6">
        <text>precorrin-5 + S-adenosyl-L-methionine + H2O = precorrin-6A + acetate + S-adenosyl-L-homocysteine + 2 H(+)</text>
        <dbReference type="Rhea" id="RHEA:18261"/>
        <dbReference type="ChEBI" id="CHEBI:15377"/>
        <dbReference type="ChEBI" id="CHEBI:15378"/>
        <dbReference type="ChEBI" id="CHEBI:30089"/>
        <dbReference type="ChEBI" id="CHEBI:57856"/>
        <dbReference type="ChEBI" id="CHEBI:59789"/>
        <dbReference type="ChEBI" id="CHEBI:77871"/>
        <dbReference type="ChEBI" id="CHEBI:77872"/>
        <dbReference type="EC" id="2.1.1.152"/>
    </reaction>
</comment>
<reference evidence="8" key="1">
    <citation type="journal article" date="2022" name="Toxins">
        <title>Genomic Analysis of Sphingopyxis sp. USTB-05 for Biodegrading Cyanobacterial Hepatotoxins.</title>
        <authorList>
            <person name="Liu C."/>
            <person name="Xu Q."/>
            <person name="Zhao Z."/>
            <person name="Zhang H."/>
            <person name="Liu X."/>
            <person name="Yin C."/>
            <person name="Liu Y."/>
            <person name="Yan H."/>
        </authorList>
    </citation>
    <scope>NUCLEOTIDE SEQUENCE</scope>
    <source>
        <strain evidence="8">NBD5</strain>
    </source>
</reference>
<evidence type="ECO:0000256" key="1">
    <source>
        <dbReference type="ARBA" id="ARBA00004953"/>
    </source>
</evidence>
<dbReference type="NCBIfam" id="TIGR02434">
    <property type="entry name" value="CobF"/>
    <property type="match status" value="1"/>
</dbReference>
<organism evidence="8 9">
    <name type="scientific">Sphingomonas morindae</name>
    <dbReference type="NCBI Taxonomy" id="1541170"/>
    <lineage>
        <taxon>Bacteria</taxon>
        <taxon>Pseudomonadati</taxon>
        <taxon>Pseudomonadota</taxon>
        <taxon>Alphaproteobacteria</taxon>
        <taxon>Sphingomonadales</taxon>
        <taxon>Sphingomonadaceae</taxon>
        <taxon>Sphingomonas</taxon>
    </lineage>
</organism>
<keyword evidence="4 6" id="KW-0808">Transferase</keyword>
<dbReference type="GO" id="GO:0043819">
    <property type="term" value="F:precorrin-6A synthase (deacetylating) activity"/>
    <property type="evidence" value="ECO:0007669"/>
    <property type="project" value="UniProtKB-EC"/>
</dbReference>
<comment type="pathway">
    <text evidence="1">Cofactor biosynthesis; adenosylcobalamin biosynthesis.</text>
</comment>
<name>A0ABY4X6K5_9SPHN</name>
<keyword evidence="2" id="KW-0169">Cobalamin biosynthesis</keyword>
<dbReference type="InterPro" id="IPR014777">
    <property type="entry name" value="4pyrrole_Mease_sub1"/>
</dbReference>
<feature type="domain" description="Tetrapyrrole methylase" evidence="7">
    <location>
        <begin position="4"/>
        <end position="220"/>
    </location>
</feature>
<keyword evidence="3 6" id="KW-0489">Methyltransferase</keyword>
<dbReference type="CDD" id="cd11643">
    <property type="entry name" value="Precorrin-6A-synthase"/>
    <property type="match status" value="1"/>
</dbReference>
<evidence type="ECO:0000256" key="4">
    <source>
        <dbReference type="ARBA" id="ARBA00022679"/>
    </source>
</evidence>
<evidence type="ECO:0000259" key="7">
    <source>
        <dbReference type="Pfam" id="PF00590"/>
    </source>
</evidence>
<sequence length="254" mass="27077">MIELALIGMGSGHPDHLTRAAERALAAADLVLVPRKAEAPALAALRRALCARLLRAGARIVEFDLPRRDPDGAYLAEVAAWHAAIAGLWRTHLAEGLPAGGRAALLIWGDPALYDSSLRIAARTAAAGLALRVRVVPGISSLQLLTAAHAIPLNPLAGPVLITTGRRLRAEGWPDGVDSLAVMLDGDCAFETVRARPVTIWWGAYLGLAEESLLAGPLDRLGPEIRARRAALRAERGWIMDIYLMRRGADLSLA</sequence>
<dbReference type="RefSeq" id="WP_252166360.1">
    <property type="nucleotide sequence ID" value="NZ_CP084930.1"/>
</dbReference>
<comment type="function">
    <text evidence="6">Catalyzes the methylation of C-1 in precorrin-5 and the subsequent extrusion of acetic acid from the resulting intermediate to form cobalt-precorrin-6A.</text>
</comment>
<dbReference type="InterPro" id="IPR000878">
    <property type="entry name" value="4pyrrol_Mease"/>
</dbReference>
<dbReference type="Gene3D" id="3.30.950.10">
    <property type="entry name" value="Methyltransferase, Cobalt-precorrin-4 Transmethylase, Domain 2"/>
    <property type="match status" value="1"/>
</dbReference>
<dbReference type="InterPro" id="IPR035996">
    <property type="entry name" value="4pyrrol_Methylase_sf"/>
</dbReference>